<keyword evidence="5" id="KW-1185">Reference proteome</keyword>
<sequence length="364" mass="40500">MEFQDEPVVVGADRDQVSMLQDYFRRLLPVKPVKQSYFNRPEVFFATYYLGIGCFNRPEVFFAIAYYLAIKQSYFNRLEVFFAIAYYLAITLPYYRAMMFLTGGRKITSVYDRIRIMSTADKMHTALKIAKGKRLGFLADTVQDAFTTPLQDLDGLGLQVLEDGKWDDVKPHPGAFVTKKGNQLQVITYGASAKDIKKILCAVLSALKEKNSYLGWGPFGTLDLLPSEPSGFNFGGIIFCAPVSGSSSISSRVWILDTGATHHVCSSPSSFQYLDLSVNPVVTVANGQTVSAAGIGSVRLSEHLTLENVLFVPEFHLNVVSVSALTQQHHYTAIFTSDYYVILDLSRGQIILLGRRSGNLYVLN</sequence>
<dbReference type="Pfam" id="PF03171">
    <property type="entry name" value="2OG-FeII_Oxy"/>
    <property type="match status" value="1"/>
</dbReference>
<dbReference type="PANTHER" id="PTHR47592">
    <property type="entry name" value="PBF68 PROTEIN"/>
    <property type="match status" value="1"/>
</dbReference>
<dbReference type="InterPro" id="IPR054722">
    <property type="entry name" value="PolX-like_BBD"/>
</dbReference>
<comment type="caution">
    <text evidence="4">The sequence shown here is derived from an EMBL/GenBank/DDBJ whole genome shotgun (WGS) entry which is preliminary data.</text>
</comment>
<dbReference type="Proteomes" id="UP001168098">
    <property type="component" value="Unassembled WGS sequence"/>
</dbReference>
<dbReference type="EMBL" id="JARBHA010000013">
    <property type="protein sequence ID" value="KAJ9685684.1"/>
    <property type="molecule type" value="Genomic_DNA"/>
</dbReference>
<accession>A0AA38ZB82</accession>
<dbReference type="InterPro" id="IPR027443">
    <property type="entry name" value="IPNS-like_sf"/>
</dbReference>
<dbReference type="InterPro" id="IPR044861">
    <property type="entry name" value="IPNS-like_FE2OG_OXY"/>
</dbReference>
<keyword evidence="1" id="KW-1133">Transmembrane helix</keyword>
<keyword evidence="1" id="KW-0472">Membrane</keyword>
<proteinExistence type="predicted"/>
<feature type="transmembrane region" description="Helical" evidence="1">
    <location>
        <begin position="80"/>
        <end position="101"/>
    </location>
</feature>
<feature type="domain" description="Isopenicillin N synthase-like Fe(2+) 2OG dioxygenase" evidence="2">
    <location>
        <begin position="134"/>
        <end position="190"/>
    </location>
</feature>
<dbReference type="PANTHER" id="PTHR47592:SF27">
    <property type="entry name" value="OS08G0421700 PROTEIN"/>
    <property type="match status" value="1"/>
</dbReference>
<organism evidence="4 5">
    <name type="scientific">Vitis rotundifolia</name>
    <name type="common">Muscadine grape</name>
    <dbReference type="NCBI Taxonomy" id="103349"/>
    <lineage>
        <taxon>Eukaryota</taxon>
        <taxon>Viridiplantae</taxon>
        <taxon>Streptophyta</taxon>
        <taxon>Embryophyta</taxon>
        <taxon>Tracheophyta</taxon>
        <taxon>Spermatophyta</taxon>
        <taxon>Magnoliopsida</taxon>
        <taxon>eudicotyledons</taxon>
        <taxon>Gunneridae</taxon>
        <taxon>Pentapetalae</taxon>
        <taxon>rosids</taxon>
        <taxon>Vitales</taxon>
        <taxon>Vitaceae</taxon>
        <taxon>Viteae</taxon>
        <taxon>Vitis</taxon>
    </lineage>
</organism>
<protein>
    <submittedName>
        <fullName evidence="4">Uncharacterized protein</fullName>
    </submittedName>
</protein>
<dbReference type="Gene3D" id="2.60.120.330">
    <property type="entry name" value="B-lactam Antibiotic, Isopenicillin N Synthase, Chain"/>
    <property type="match status" value="1"/>
</dbReference>
<evidence type="ECO:0000256" key="1">
    <source>
        <dbReference type="SAM" id="Phobius"/>
    </source>
</evidence>
<dbReference type="SUPFAM" id="SSF51197">
    <property type="entry name" value="Clavaminate synthase-like"/>
    <property type="match status" value="1"/>
</dbReference>
<dbReference type="AlphaFoldDB" id="A0AA38ZB82"/>
<name>A0AA38ZB82_VITRO</name>
<evidence type="ECO:0000313" key="4">
    <source>
        <dbReference type="EMBL" id="KAJ9685684.1"/>
    </source>
</evidence>
<keyword evidence="1" id="KW-0812">Transmembrane</keyword>
<evidence type="ECO:0000259" key="2">
    <source>
        <dbReference type="Pfam" id="PF03171"/>
    </source>
</evidence>
<reference evidence="4 5" key="1">
    <citation type="journal article" date="2023" name="BMC Biotechnol.">
        <title>Vitis rotundifolia cv Carlos genome sequencing.</title>
        <authorList>
            <person name="Huff M."/>
            <person name="Hulse-Kemp A."/>
            <person name="Scheffler B."/>
            <person name="Youngblood R."/>
            <person name="Simpson S."/>
            <person name="Babiker E."/>
            <person name="Staton M."/>
        </authorList>
    </citation>
    <scope>NUCLEOTIDE SEQUENCE [LARGE SCALE GENOMIC DNA]</scope>
    <source>
        <tissue evidence="4">Leaf</tissue>
    </source>
</reference>
<evidence type="ECO:0000313" key="5">
    <source>
        <dbReference type="Proteomes" id="UP001168098"/>
    </source>
</evidence>
<evidence type="ECO:0000259" key="3">
    <source>
        <dbReference type="Pfam" id="PF22936"/>
    </source>
</evidence>
<feature type="domain" description="Retrovirus-related Pol polyprotein from transposon TNT 1-94-like beta-barrel" evidence="3">
    <location>
        <begin position="254"/>
        <end position="328"/>
    </location>
</feature>
<dbReference type="Pfam" id="PF22936">
    <property type="entry name" value="Pol_BBD"/>
    <property type="match status" value="1"/>
</dbReference>
<feature type="transmembrane region" description="Helical" evidence="1">
    <location>
        <begin position="46"/>
        <end position="68"/>
    </location>
</feature>
<gene>
    <name evidence="4" type="ORF">PVL29_017642</name>
</gene>